<evidence type="ECO:0000256" key="1">
    <source>
        <dbReference type="SAM" id="MobiDB-lite"/>
    </source>
</evidence>
<feature type="compositionally biased region" description="Basic and acidic residues" evidence="1">
    <location>
        <begin position="27"/>
        <end position="43"/>
    </location>
</feature>
<proteinExistence type="predicted"/>
<feature type="region of interest" description="Disordered" evidence="1">
    <location>
        <begin position="1"/>
        <end position="98"/>
    </location>
</feature>
<feature type="compositionally biased region" description="Polar residues" evidence="1">
    <location>
        <begin position="1"/>
        <end position="12"/>
    </location>
</feature>
<accession>A0A1R1PIW1</accession>
<dbReference type="EMBL" id="LSSK01001043">
    <property type="protein sequence ID" value="OMH80896.1"/>
    <property type="molecule type" value="Genomic_DNA"/>
</dbReference>
<keyword evidence="3" id="KW-1185">Reference proteome</keyword>
<dbReference type="Proteomes" id="UP000188320">
    <property type="component" value="Unassembled WGS sequence"/>
</dbReference>
<organism evidence="2 3">
    <name type="scientific">Zancudomyces culisetae</name>
    <name type="common">Gut fungus</name>
    <name type="synonym">Smittium culisetae</name>
    <dbReference type="NCBI Taxonomy" id="1213189"/>
    <lineage>
        <taxon>Eukaryota</taxon>
        <taxon>Fungi</taxon>
        <taxon>Fungi incertae sedis</taxon>
        <taxon>Zoopagomycota</taxon>
        <taxon>Kickxellomycotina</taxon>
        <taxon>Harpellomycetes</taxon>
        <taxon>Harpellales</taxon>
        <taxon>Legeriomycetaceae</taxon>
        <taxon>Zancudomyces</taxon>
    </lineage>
</organism>
<comment type="caution">
    <text evidence="2">The sequence shown here is derived from an EMBL/GenBank/DDBJ whole genome shotgun (WGS) entry which is preliminary data.</text>
</comment>
<reference evidence="3" key="1">
    <citation type="submission" date="2017-01" db="EMBL/GenBank/DDBJ databases">
        <authorList>
            <person name="Wang Y."/>
            <person name="White M."/>
            <person name="Kvist S."/>
            <person name="Moncalvo J.-M."/>
        </authorList>
    </citation>
    <scope>NUCLEOTIDE SEQUENCE [LARGE SCALE GENOMIC DNA]</scope>
    <source>
        <strain evidence="3">COL-18-3</strain>
    </source>
</reference>
<dbReference type="AlphaFoldDB" id="A0A1R1PIW1"/>
<evidence type="ECO:0000313" key="3">
    <source>
        <dbReference type="Proteomes" id="UP000188320"/>
    </source>
</evidence>
<evidence type="ECO:0000313" key="2">
    <source>
        <dbReference type="EMBL" id="OMH80896.1"/>
    </source>
</evidence>
<protein>
    <submittedName>
        <fullName evidence="2">Uncharacterized protein</fullName>
    </submittedName>
</protein>
<name>A0A1R1PIW1_ZANCU</name>
<sequence length="258" mass="29121">MSNSQESDSNDSFEYCSDGGNKRTFGGKRENTEILREAKRVKMDSQGSKFSRADTVSAPTSPFRKTTLRSLGLSRTRKLQRRGYESSDNEYNSDANDNESEDALVSLNNETVKLNYVQILKYVILYSRQNIEAIYKMKEYERMLSVVINEIIVLNSGSNEQSNINANGRSDGKNYYGVNEQDDQMVFGKRGYNSYSTTSMQNKKVGYEMELSSVLLLVVNSKGGSVLQSEYEQHDVLVAEFCVLYISGGMFNNEVEGD</sequence>
<gene>
    <name evidence="2" type="ORF">AX774_g5657</name>
</gene>